<dbReference type="InterPro" id="IPR011009">
    <property type="entry name" value="Kinase-like_dom_sf"/>
</dbReference>
<dbReference type="PANTHER" id="PTHR24058">
    <property type="entry name" value="DUAL SPECIFICITY PROTEIN KINASE"/>
    <property type="match status" value="1"/>
</dbReference>
<evidence type="ECO:0000256" key="3">
    <source>
        <dbReference type="ARBA" id="ARBA00022741"/>
    </source>
</evidence>
<accession>A0A9N7ZFJ8</accession>
<dbReference type="GO" id="GO:0004674">
    <property type="term" value="F:protein serine/threonine kinase activity"/>
    <property type="evidence" value="ECO:0007669"/>
    <property type="project" value="UniProtKB-KW"/>
</dbReference>
<sequence>MARSLGPAPGSTTVDKHRQRRRAAGRGGADTTRSGAGLRCSLSAAIGRAPIRKAIYDWSNDESVTPPPLMDWDTYGNRTQPRGYRSPEDTLGLPVSEAIDMWCFGCVLLFLYLANHPFSVSCEYQGVKGFVDMLGLPADHLLKAGLYTSQFFIEDQHWGNPGWWLKVFHTSPSVEWTQRSAGQENVLVSLLTGLLQTDQKRRLTPEMGLKTWITYVMLLQQQRNQLRATTYHRHSSVKRLILLESVVGRG</sequence>
<evidence type="ECO:0000313" key="8">
    <source>
        <dbReference type="Proteomes" id="UP001153269"/>
    </source>
</evidence>
<keyword evidence="8" id="KW-1185">Reference proteome</keyword>
<evidence type="ECO:0000313" key="7">
    <source>
        <dbReference type="EMBL" id="CAB1460274.1"/>
    </source>
</evidence>
<evidence type="ECO:0000256" key="1">
    <source>
        <dbReference type="ARBA" id="ARBA00022527"/>
    </source>
</evidence>
<dbReference type="InterPro" id="IPR050494">
    <property type="entry name" value="Ser_Thr_dual-spec_kinase"/>
</dbReference>
<dbReference type="SUPFAM" id="SSF56112">
    <property type="entry name" value="Protein kinase-like (PK-like)"/>
    <property type="match status" value="1"/>
</dbReference>
<dbReference type="GO" id="GO:0007224">
    <property type="term" value="P:smoothened signaling pathway"/>
    <property type="evidence" value="ECO:0007669"/>
    <property type="project" value="TreeGrafter"/>
</dbReference>
<keyword evidence="4" id="KW-0418">Kinase</keyword>
<dbReference type="AlphaFoldDB" id="A0A9N7ZFJ8"/>
<evidence type="ECO:0000256" key="4">
    <source>
        <dbReference type="ARBA" id="ARBA00022777"/>
    </source>
</evidence>
<dbReference type="Gene3D" id="1.10.510.10">
    <property type="entry name" value="Transferase(Phosphotransferase) domain 1"/>
    <property type="match status" value="1"/>
</dbReference>
<dbReference type="GO" id="GO:0005737">
    <property type="term" value="C:cytoplasm"/>
    <property type="evidence" value="ECO:0007669"/>
    <property type="project" value="TreeGrafter"/>
</dbReference>
<dbReference type="Proteomes" id="UP001153269">
    <property type="component" value="Unassembled WGS sequence"/>
</dbReference>
<keyword evidence="5" id="KW-0067">ATP-binding</keyword>
<evidence type="ECO:0008006" key="9">
    <source>
        <dbReference type="Google" id="ProtNLM"/>
    </source>
</evidence>
<dbReference type="EMBL" id="CADEAL010004469">
    <property type="protein sequence ID" value="CAB1460274.1"/>
    <property type="molecule type" value="Genomic_DNA"/>
</dbReference>
<dbReference type="GO" id="GO:0042771">
    <property type="term" value="P:intrinsic apoptotic signaling pathway in response to DNA damage by p53 class mediator"/>
    <property type="evidence" value="ECO:0007669"/>
    <property type="project" value="TreeGrafter"/>
</dbReference>
<comment type="caution">
    <text evidence="7">The sequence shown here is derived from an EMBL/GenBank/DDBJ whole genome shotgun (WGS) entry which is preliminary data.</text>
</comment>
<dbReference type="GO" id="GO:0016605">
    <property type="term" value="C:PML body"/>
    <property type="evidence" value="ECO:0007669"/>
    <property type="project" value="TreeGrafter"/>
</dbReference>
<gene>
    <name evidence="7" type="ORF">PLEPLA_LOCUS48125</name>
</gene>
<dbReference type="GO" id="GO:0003714">
    <property type="term" value="F:transcription corepressor activity"/>
    <property type="evidence" value="ECO:0007669"/>
    <property type="project" value="TreeGrafter"/>
</dbReference>
<name>A0A9N7ZFJ8_PLEPL</name>
<keyword evidence="1" id="KW-0723">Serine/threonine-protein kinase</keyword>
<dbReference type="PANTHER" id="PTHR24058:SF53">
    <property type="entry name" value="HOMEODOMAIN-INTERACTING PROTEIN KINASE 2"/>
    <property type="match status" value="1"/>
</dbReference>
<dbReference type="GO" id="GO:0003713">
    <property type="term" value="F:transcription coactivator activity"/>
    <property type="evidence" value="ECO:0007669"/>
    <property type="project" value="TreeGrafter"/>
</dbReference>
<dbReference type="GO" id="GO:0005524">
    <property type="term" value="F:ATP binding"/>
    <property type="evidence" value="ECO:0007669"/>
    <property type="project" value="UniProtKB-KW"/>
</dbReference>
<feature type="region of interest" description="Disordered" evidence="6">
    <location>
        <begin position="1"/>
        <end position="34"/>
    </location>
</feature>
<evidence type="ECO:0000256" key="6">
    <source>
        <dbReference type="SAM" id="MobiDB-lite"/>
    </source>
</evidence>
<keyword evidence="3" id="KW-0547">Nucleotide-binding</keyword>
<dbReference type="GO" id="GO:0045944">
    <property type="term" value="P:positive regulation of transcription by RNA polymerase II"/>
    <property type="evidence" value="ECO:0007669"/>
    <property type="project" value="TreeGrafter"/>
</dbReference>
<evidence type="ECO:0000256" key="5">
    <source>
        <dbReference type="ARBA" id="ARBA00022840"/>
    </source>
</evidence>
<proteinExistence type="predicted"/>
<dbReference type="GO" id="GO:0046332">
    <property type="term" value="F:SMAD binding"/>
    <property type="evidence" value="ECO:0007669"/>
    <property type="project" value="TreeGrafter"/>
</dbReference>
<protein>
    <recommendedName>
        <fullName evidence="9">Protein kinase domain-containing protein</fullName>
    </recommendedName>
</protein>
<dbReference type="GO" id="GO:0004713">
    <property type="term" value="F:protein tyrosine kinase activity"/>
    <property type="evidence" value="ECO:0007669"/>
    <property type="project" value="TreeGrafter"/>
</dbReference>
<organism evidence="7 8">
    <name type="scientific">Pleuronectes platessa</name>
    <name type="common">European plaice</name>
    <dbReference type="NCBI Taxonomy" id="8262"/>
    <lineage>
        <taxon>Eukaryota</taxon>
        <taxon>Metazoa</taxon>
        <taxon>Chordata</taxon>
        <taxon>Craniata</taxon>
        <taxon>Vertebrata</taxon>
        <taxon>Euteleostomi</taxon>
        <taxon>Actinopterygii</taxon>
        <taxon>Neopterygii</taxon>
        <taxon>Teleostei</taxon>
        <taxon>Neoteleostei</taxon>
        <taxon>Acanthomorphata</taxon>
        <taxon>Carangaria</taxon>
        <taxon>Pleuronectiformes</taxon>
        <taxon>Pleuronectoidei</taxon>
        <taxon>Pleuronectidae</taxon>
        <taxon>Pleuronectes</taxon>
    </lineage>
</organism>
<keyword evidence="2" id="KW-0808">Transferase</keyword>
<reference evidence="7" key="1">
    <citation type="submission" date="2020-03" db="EMBL/GenBank/DDBJ databases">
        <authorList>
            <person name="Weist P."/>
        </authorList>
    </citation>
    <scope>NUCLEOTIDE SEQUENCE</scope>
</reference>
<evidence type="ECO:0000256" key="2">
    <source>
        <dbReference type="ARBA" id="ARBA00022679"/>
    </source>
</evidence>